<comment type="caution">
    <text evidence="2">The sequence shown here is derived from an EMBL/GenBank/DDBJ whole genome shotgun (WGS) entry which is preliminary data.</text>
</comment>
<gene>
    <name evidence="2" type="ORF">ADK38_37120</name>
</gene>
<evidence type="ECO:0000313" key="3">
    <source>
        <dbReference type="Proteomes" id="UP000037020"/>
    </source>
</evidence>
<keyword evidence="3" id="KW-1185">Reference proteome</keyword>
<feature type="region of interest" description="Disordered" evidence="1">
    <location>
        <begin position="53"/>
        <end position="77"/>
    </location>
</feature>
<feature type="compositionally biased region" description="Low complexity" evidence="1">
    <location>
        <begin position="62"/>
        <end position="71"/>
    </location>
</feature>
<evidence type="ECO:0000313" key="2">
    <source>
        <dbReference type="EMBL" id="KOG85361.1"/>
    </source>
</evidence>
<reference evidence="2 3" key="1">
    <citation type="submission" date="2015-07" db="EMBL/GenBank/DDBJ databases">
        <authorList>
            <person name="Ju K.-S."/>
            <person name="Doroghazi J.R."/>
            <person name="Metcalf W.W."/>
        </authorList>
    </citation>
    <scope>NUCLEOTIDE SEQUENCE [LARGE SCALE GENOMIC DNA]</scope>
    <source>
        <strain evidence="2 3">NRRL B-3589</strain>
    </source>
</reference>
<organism evidence="2 3">
    <name type="scientific">Streptomyces varsoviensis</name>
    <dbReference type="NCBI Taxonomy" id="67373"/>
    <lineage>
        <taxon>Bacteria</taxon>
        <taxon>Bacillati</taxon>
        <taxon>Actinomycetota</taxon>
        <taxon>Actinomycetes</taxon>
        <taxon>Kitasatosporales</taxon>
        <taxon>Streptomycetaceae</taxon>
        <taxon>Streptomyces</taxon>
    </lineage>
</organism>
<dbReference type="Proteomes" id="UP000037020">
    <property type="component" value="Unassembled WGS sequence"/>
</dbReference>
<feature type="non-terminal residue" evidence="2">
    <location>
        <position position="1"/>
    </location>
</feature>
<name>A0ABR5IWL0_9ACTN</name>
<accession>A0ABR5IWL0</accession>
<evidence type="ECO:0000256" key="1">
    <source>
        <dbReference type="SAM" id="MobiDB-lite"/>
    </source>
</evidence>
<sequence>RLLDARGLAHPRRFAYGVPTEAVHWVTAAGIRPGVDSVTLSDADAIARAMLAVPPATPEPPATDAASDPTDLTGVPI</sequence>
<protein>
    <submittedName>
        <fullName evidence="2">Uncharacterized protein</fullName>
    </submittedName>
</protein>
<dbReference type="EMBL" id="LGUT01003473">
    <property type="protein sequence ID" value="KOG85361.1"/>
    <property type="molecule type" value="Genomic_DNA"/>
</dbReference>
<proteinExistence type="predicted"/>